<dbReference type="Proteomes" id="UP000735302">
    <property type="component" value="Unassembled WGS sequence"/>
</dbReference>
<organism evidence="2 3">
    <name type="scientific">Plakobranchus ocellatus</name>
    <dbReference type="NCBI Taxonomy" id="259542"/>
    <lineage>
        <taxon>Eukaryota</taxon>
        <taxon>Metazoa</taxon>
        <taxon>Spiralia</taxon>
        <taxon>Lophotrochozoa</taxon>
        <taxon>Mollusca</taxon>
        <taxon>Gastropoda</taxon>
        <taxon>Heterobranchia</taxon>
        <taxon>Euthyneura</taxon>
        <taxon>Panpulmonata</taxon>
        <taxon>Sacoglossa</taxon>
        <taxon>Placobranchoidea</taxon>
        <taxon>Plakobranchidae</taxon>
        <taxon>Plakobranchus</taxon>
    </lineage>
</organism>
<reference evidence="2 3" key="1">
    <citation type="journal article" date="2021" name="Elife">
        <title>Chloroplast acquisition without the gene transfer in kleptoplastic sea slugs, Plakobranchus ocellatus.</title>
        <authorList>
            <person name="Maeda T."/>
            <person name="Takahashi S."/>
            <person name="Yoshida T."/>
            <person name="Shimamura S."/>
            <person name="Takaki Y."/>
            <person name="Nagai Y."/>
            <person name="Toyoda A."/>
            <person name="Suzuki Y."/>
            <person name="Arimoto A."/>
            <person name="Ishii H."/>
            <person name="Satoh N."/>
            <person name="Nishiyama T."/>
            <person name="Hasebe M."/>
            <person name="Maruyama T."/>
            <person name="Minagawa J."/>
            <person name="Obokata J."/>
            <person name="Shigenobu S."/>
        </authorList>
    </citation>
    <scope>NUCLEOTIDE SEQUENCE [LARGE SCALE GENOMIC DNA]</scope>
</reference>
<protein>
    <submittedName>
        <fullName evidence="2">Uncharacterized protein</fullName>
    </submittedName>
</protein>
<gene>
    <name evidence="2" type="ORF">PoB_003576400</name>
</gene>
<feature type="compositionally biased region" description="Basic and acidic residues" evidence="1">
    <location>
        <begin position="76"/>
        <end position="88"/>
    </location>
</feature>
<evidence type="ECO:0000313" key="3">
    <source>
        <dbReference type="Proteomes" id="UP000735302"/>
    </source>
</evidence>
<name>A0AAV4AN90_9GAST</name>
<evidence type="ECO:0000313" key="2">
    <source>
        <dbReference type="EMBL" id="GFO09259.1"/>
    </source>
</evidence>
<comment type="caution">
    <text evidence="2">The sequence shown here is derived from an EMBL/GenBank/DDBJ whole genome shotgun (WGS) entry which is preliminary data.</text>
</comment>
<proteinExistence type="predicted"/>
<sequence length="122" mass="13244">MGQLRGIQWTFKRQLETLISQMISALYRSDTKGSSPPSHKQQGYQPSIAQTPRISALYRSDTKGPPPGQSAGGGARTRDGRVPADLRADSQATVPPTPPEPQETQGYCTTLQQSNSTTIFII</sequence>
<accession>A0AAV4AN90</accession>
<feature type="compositionally biased region" description="Polar residues" evidence="1">
    <location>
        <begin position="32"/>
        <end position="53"/>
    </location>
</feature>
<evidence type="ECO:0000256" key="1">
    <source>
        <dbReference type="SAM" id="MobiDB-lite"/>
    </source>
</evidence>
<feature type="region of interest" description="Disordered" evidence="1">
    <location>
        <begin position="28"/>
        <end position="110"/>
    </location>
</feature>
<dbReference type="AlphaFoldDB" id="A0AAV4AN90"/>
<keyword evidence="3" id="KW-1185">Reference proteome</keyword>
<dbReference type="EMBL" id="BLXT01004061">
    <property type="protein sequence ID" value="GFO09259.1"/>
    <property type="molecule type" value="Genomic_DNA"/>
</dbReference>